<gene>
    <name evidence="1" type="ORF">B0H17DRAFT_916453</name>
</gene>
<protein>
    <recommendedName>
        <fullName evidence="3">F-box domain-containing protein</fullName>
    </recommendedName>
</protein>
<name>A0AAD7H0J1_MYCRO</name>
<dbReference type="EMBL" id="JARKIE010000003">
    <property type="protein sequence ID" value="KAJ7709045.1"/>
    <property type="molecule type" value="Genomic_DNA"/>
</dbReference>
<comment type="caution">
    <text evidence="1">The sequence shown here is derived from an EMBL/GenBank/DDBJ whole genome shotgun (WGS) entry which is preliminary data.</text>
</comment>
<organism evidence="1 2">
    <name type="scientific">Mycena rosella</name>
    <name type="common">Pink bonnet</name>
    <name type="synonym">Agaricus rosellus</name>
    <dbReference type="NCBI Taxonomy" id="1033263"/>
    <lineage>
        <taxon>Eukaryota</taxon>
        <taxon>Fungi</taxon>
        <taxon>Dikarya</taxon>
        <taxon>Basidiomycota</taxon>
        <taxon>Agaricomycotina</taxon>
        <taxon>Agaricomycetes</taxon>
        <taxon>Agaricomycetidae</taxon>
        <taxon>Agaricales</taxon>
        <taxon>Marasmiineae</taxon>
        <taxon>Mycenaceae</taxon>
        <taxon>Mycena</taxon>
    </lineage>
</organism>
<dbReference type="AlphaFoldDB" id="A0AAD7H0J1"/>
<keyword evidence="2" id="KW-1185">Reference proteome</keyword>
<proteinExistence type="predicted"/>
<sequence>MSSYPYQRCSTCGTHDHSLKLEEPLDSKIHVAPGKRHHELLNSNEPVLESDIPSIQSAIAETSEHLSSLDHQISGLRVRLKQLEEECTAVSRFHTQNEIILSPLRRMPTEVLGEIFSWTLPSVRDAVAAPDLNRCGFDMGSSPWLLGHISSRWREIALSTPSLWSLVAI</sequence>
<evidence type="ECO:0000313" key="1">
    <source>
        <dbReference type="EMBL" id="KAJ7709045.1"/>
    </source>
</evidence>
<dbReference type="Gene3D" id="1.20.1280.50">
    <property type="match status" value="1"/>
</dbReference>
<evidence type="ECO:0008006" key="3">
    <source>
        <dbReference type="Google" id="ProtNLM"/>
    </source>
</evidence>
<accession>A0AAD7H0J1</accession>
<dbReference type="Proteomes" id="UP001221757">
    <property type="component" value="Unassembled WGS sequence"/>
</dbReference>
<feature type="non-terminal residue" evidence="1">
    <location>
        <position position="169"/>
    </location>
</feature>
<reference evidence="1" key="1">
    <citation type="submission" date="2023-03" db="EMBL/GenBank/DDBJ databases">
        <title>Massive genome expansion in bonnet fungi (Mycena s.s.) driven by repeated elements and novel gene families across ecological guilds.</title>
        <authorList>
            <consortium name="Lawrence Berkeley National Laboratory"/>
            <person name="Harder C.B."/>
            <person name="Miyauchi S."/>
            <person name="Viragh M."/>
            <person name="Kuo A."/>
            <person name="Thoen E."/>
            <person name="Andreopoulos B."/>
            <person name="Lu D."/>
            <person name="Skrede I."/>
            <person name="Drula E."/>
            <person name="Henrissat B."/>
            <person name="Morin E."/>
            <person name="Kohler A."/>
            <person name="Barry K."/>
            <person name="LaButti K."/>
            <person name="Morin E."/>
            <person name="Salamov A."/>
            <person name="Lipzen A."/>
            <person name="Mereny Z."/>
            <person name="Hegedus B."/>
            <person name="Baldrian P."/>
            <person name="Stursova M."/>
            <person name="Weitz H."/>
            <person name="Taylor A."/>
            <person name="Grigoriev I.V."/>
            <person name="Nagy L.G."/>
            <person name="Martin F."/>
            <person name="Kauserud H."/>
        </authorList>
    </citation>
    <scope>NUCLEOTIDE SEQUENCE</scope>
    <source>
        <strain evidence="1">CBHHK067</strain>
    </source>
</reference>
<evidence type="ECO:0000313" key="2">
    <source>
        <dbReference type="Proteomes" id="UP001221757"/>
    </source>
</evidence>